<dbReference type="Gene3D" id="3.40.50.1110">
    <property type="entry name" value="SGNH hydrolase"/>
    <property type="match status" value="1"/>
</dbReference>
<organism evidence="2">
    <name type="scientific">Schlesneria paludicola</name>
    <dbReference type="NCBI Taxonomy" id="360056"/>
    <lineage>
        <taxon>Bacteria</taxon>
        <taxon>Pseudomonadati</taxon>
        <taxon>Planctomycetota</taxon>
        <taxon>Planctomycetia</taxon>
        <taxon>Planctomycetales</taxon>
        <taxon>Planctomycetaceae</taxon>
        <taxon>Schlesneria</taxon>
    </lineage>
</organism>
<dbReference type="InterPro" id="IPR036514">
    <property type="entry name" value="SGNH_hydro_sf"/>
</dbReference>
<gene>
    <name evidence="2" type="ORF">ENQ76_06205</name>
</gene>
<reference evidence="2" key="1">
    <citation type="journal article" date="2020" name="mSystems">
        <title>Genome- and Community-Level Interaction Insights into Carbon Utilization and Element Cycling Functions of Hydrothermarchaeota in Hydrothermal Sediment.</title>
        <authorList>
            <person name="Zhou Z."/>
            <person name="Liu Y."/>
            <person name="Xu W."/>
            <person name="Pan J."/>
            <person name="Luo Z.H."/>
            <person name="Li M."/>
        </authorList>
    </citation>
    <scope>NUCLEOTIDE SEQUENCE [LARGE SCALE GENOMIC DNA]</scope>
    <source>
        <strain evidence="2">SpSt-339</strain>
    </source>
</reference>
<proteinExistence type="predicted"/>
<feature type="domain" description="SGNH hydrolase-type esterase" evidence="1">
    <location>
        <begin position="6"/>
        <end position="61"/>
    </location>
</feature>
<comment type="caution">
    <text evidence="2">The sequence shown here is derived from an EMBL/GenBank/DDBJ whole genome shotgun (WGS) entry which is preliminary data.</text>
</comment>
<evidence type="ECO:0000313" key="2">
    <source>
        <dbReference type="EMBL" id="HEN15046.1"/>
    </source>
</evidence>
<dbReference type="InterPro" id="IPR013830">
    <property type="entry name" value="SGNH_hydro"/>
</dbReference>
<sequence>MGEHPNVRLEQYASACRDVARELKVPLVDHFAHWTMAEEHGQVLGAWTTDQCHPNAAGHRVLSESIRPVIRPLVSD</sequence>
<dbReference type="SUPFAM" id="SSF52266">
    <property type="entry name" value="SGNH hydrolase"/>
    <property type="match status" value="1"/>
</dbReference>
<name>A0A7C2JXN3_9PLAN</name>
<dbReference type="AlphaFoldDB" id="A0A7C2JXN3"/>
<protein>
    <recommendedName>
        <fullName evidence="1">SGNH hydrolase-type esterase domain-containing protein</fullName>
    </recommendedName>
</protein>
<accession>A0A7C2JXN3</accession>
<dbReference type="EMBL" id="DSOK01000179">
    <property type="protein sequence ID" value="HEN15046.1"/>
    <property type="molecule type" value="Genomic_DNA"/>
</dbReference>
<dbReference type="GO" id="GO:0016788">
    <property type="term" value="F:hydrolase activity, acting on ester bonds"/>
    <property type="evidence" value="ECO:0007669"/>
    <property type="project" value="UniProtKB-ARBA"/>
</dbReference>
<evidence type="ECO:0000259" key="1">
    <source>
        <dbReference type="Pfam" id="PF13472"/>
    </source>
</evidence>
<dbReference type="Pfam" id="PF13472">
    <property type="entry name" value="Lipase_GDSL_2"/>
    <property type="match status" value="1"/>
</dbReference>